<dbReference type="Pfam" id="PF01978">
    <property type="entry name" value="TrmB"/>
    <property type="match status" value="1"/>
</dbReference>
<feature type="region of interest" description="Disordered" evidence="2">
    <location>
        <begin position="50"/>
        <end position="80"/>
    </location>
</feature>
<evidence type="ECO:0000256" key="1">
    <source>
        <dbReference type="SAM" id="Coils"/>
    </source>
</evidence>
<dbReference type="SUPFAM" id="SSF46785">
    <property type="entry name" value="Winged helix' DNA-binding domain"/>
    <property type="match status" value="1"/>
</dbReference>
<name>A0A401HA52_AERPX</name>
<evidence type="ECO:0000259" key="3">
    <source>
        <dbReference type="SMART" id="SM00418"/>
    </source>
</evidence>
<feature type="domain" description="HTH arsR-type" evidence="3">
    <location>
        <begin position="88"/>
        <end position="154"/>
    </location>
</feature>
<dbReference type="OrthoDB" id="384348at2157"/>
<sequence>MGLLKTLLGFDRRDIETLARSNEENRRRIEALEAALARLEERISSISQALGEDAGSTESLQGMEKEGGREAEYEDHNGTVEEEVLEDEGIIISHLEKGDATPSELIRDTGLSKNRVYGVLKRLVERGIVEKRREGRRVVYSLSRVEAPADAAGQARIRP</sequence>
<evidence type="ECO:0000313" key="5">
    <source>
        <dbReference type="Proteomes" id="UP000291213"/>
    </source>
</evidence>
<dbReference type="CDD" id="cd00090">
    <property type="entry name" value="HTH_ARSR"/>
    <property type="match status" value="1"/>
</dbReference>
<dbReference type="SMART" id="SM00418">
    <property type="entry name" value="HTH_ARSR"/>
    <property type="match status" value="1"/>
</dbReference>
<dbReference type="InterPro" id="IPR011991">
    <property type="entry name" value="ArsR-like_HTH"/>
</dbReference>
<dbReference type="InterPro" id="IPR036388">
    <property type="entry name" value="WH-like_DNA-bd_sf"/>
</dbReference>
<dbReference type="RefSeq" id="WP_131160225.1">
    <property type="nucleotide sequence ID" value="NZ_BDMD01000049.1"/>
</dbReference>
<dbReference type="GO" id="GO:0003700">
    <property type="term" value="F:DNA-binding transcription factor activity"/>
    <property type="evidence" value="ECO:0007669"/>
    <property type="project" value="InterPro"/>
</dbReference>
<protein>
    <submittedName>
        <fullName evidence="4">Putative transcriptional regulator, ArsR family</fullName>
    </submittedName>
</protein>
<dbReference type="InterPro" id="IPR002831">
    <property type="entry name" value="Tscrpt_reg_TrmB_N"/>
</dbReference>
<gene>
    <name evidence="4" type="ORF">apy_09630</name>
</gene>
<reference evidence="4 5" key="1">
    <citation type="submission" date="2017-02" db="EMBL/GenBank/DDBJ databases">
        <title>isolation and characterization of a novel temperate virus Aeropyrum globular virus 1 infecting hyperthermophilic archaeon Aeropyrum.</title>
        <authorList>
            <person name="Yumiya M."/>
            <person name="Yoshida T."/>
            <person name="Sako Y."/>
        </authorList>
    </citation>
    <scope>NUCLEOTIDE SEQUENCE [LARGE SCALE GENOMIC DNA]</scope>
    <source>
        <strain evidence="4 5">YK1-12-2013</strain>
    </source>
</reference>
<proteinExistence type="predicted"/>
<comment type="caution">
    <text evidence="4">The sequence shown here is derived from an EMBL/GenBank/DDBJ whole genome shotgun (WGS) entry which is preliminary data.</text>
</comment>
<evidence type="ECO:0000256" key="2">
    <source>
        <dbReference type="SAM" id="MobiDB-lite"/>
    </source>
</evidence>
<dbReference type="InterPro" id="IPR036390">
    <property type="entry name" value="WH_DNA-bd_sf"/>
</dbReference>
<organism evidence="4 5">
    <name type="scientific">Aeropyrum pernix</name>
    <dbReference type="NCBI Taxonomy" id="56636"/>
    <lineage>
        <taxon>Archaea</taxon>
        <taxon>Thermoproteota</taxon>
        <taxon>Thermoprotei</taxon>
        <taxon>Desulfurococcales</taxon>
        <taxon>Desulfurococcaceae</taxon>
        <taxon>Aeropyrum</taxon>
    </lineage>
</organism>
<accession>A0A401HA52</accession>
<evidence type="ECO:0000313" key="4">
    <source>
        <dbReference type="EMBL" id="GBF09238.1"/>
    </source>
</evidence>
<keyword evidence="1" id="KW-0175">Coiled coil</keyword>
<feature type="compositionally biased region" description="Basic and acidic residues" evidence="2">
    <location>
        <begin position="63"/>
        <end position="79"/>
    </location>
</feature>
<dbReference type="AlphaFoldDB" id="A0A401HA52"/>
<feature type="coiled-coil region" evidence="1">
    <location>
        <begin position="15"/>
        <end position="49"/>
    </location>
</feature>
<dbReference type="EMBL" id="BDMD01000049">
    <property type="protein sequence ID" value="GBF09238.1"/>
    <property type="molecule type" value="Genomic_DNA"/>
</dbReference>
<dbReference type="Gene3D" id="1.10.10.10">
    <property type="entry name" value="Winged helix-like DNA-binding domain superfamily/Winged helix DNA-binding domain"/>
    <property type="match status" value="1"/>
</dbReference>
<dbReference type="Proteomes" id="UP000291213">
    <property type="component" value="Unassembled WGS sequence"/>
</dbReference>
<dbReference type="InterPro" id="IPR001845">
    <property type="entry name" value="HTH_ArsR_DNA-bd_dom"/>
</dbReference>